<comment type="caution">
    <text evidence="1">The sequence shown here is derived from an EMBL/GenBank/DDBJ whole genome shotgun (WGS) entry which is preliminary data.</text>
</comment>
<dbReference type="EMBL" id="PKPP01000025">
    <property type="protein sequence ID" value="PWA99300.1"/>
    <property type="molecule type" value="Genomic_DNA"/>
</dbReference>
<sequence length="118" mass="14083">MAPKYPKCLEIGNQIGDRRVEKVLHAIFSREKKAYVCDETYYNERVEEVKVRIEQRHQIIMELKKMARECVLDEYLVDLKDAERKDLDEIGWLIKKSYSASLRAADKGRMVKKLKRFF</sequence>
<dbReference type="AlphaFoldDB" id="A0A2U1QMR5"/>
<organism evidence="1 2">
    <name type="scientific">Artemisia annua</name>
    <name type="common">Sweet wormwood</name>
    <dbReference type="NCBI Taxonomy" id="35608"/>
    <lineage>
        <taxon>Eukaryota</taxon>
        <taxon>Viridiplantae</taxon>
        <taxon>Streptophyta</taxon>
        <taxon>Embryophyta</taxon>
        <taxon>Tracheophyta</taxon>
        <taxon>Spermatophyta</taxon>
        <taxon>Magnoliopsida</taxon>
        <taxon>eudicotyledons</taxon>
        <taxon>Gunneridae</taxon>
        <taxon>Pentapetalae</taxon>
        <taxon>asterids</taxon>
        <taxon>campanulids</taxon>
        <taxon>Asterales</taxon>
        <taxon>Asteraceae</taxon>
        <taxon>Asteroideae</taxon>
        <taxon>Anthemideae</taxon>
        <taxon>Artemisiinae</taxon>
        <taxon>Artemisia</taxon>
    </lineage>
</organism>
<evidence type="ECO:0000313" key="1">
    <source>
        <dbReference type="EMBL" id="PWA99300.1"/>
    </source>
</evidence>
<evidence type="ECO:0000313" key="2">
    <source>
        <dbReference type="Proteomes" id="UP000245207"/>
    </source>
</evidence>
<reference evidence="1 2" key="1">
    <citation type="journal article" date="2018" name="Mol. Plant">
        <title>The genome of Artemisia annua provides insight into the evolution of Asteraceae family and artemisinin biosynthesis.</title>
        <authorList>
            <person name="Shen Q."/>
            <person name="Zhang L."/>
            <person name="Liao Z."/>
            <person name="Wang S."/>
            <person name="Yan T."/>
            <person name="Shi P."/>
            <person name="Liu M."/>
            <person name="Fu X."/>
            <person name="Pan Q."/>
            <person name="Wang Y."/>
            <person name="Lv Z."/>
            <person name="Lu X."/>
            <person name="Zhang F."/>
            <person name="Jiang W."/>
            <person name="Ma Y."/>
            <person name="Chen M."/>
            <person name="Hao X."/>
            <person name="Li L."/>
            <person name="Tang Y."/>
            <person name="Lv G."/>
            <person name="Zhou Y."/>
            <person name="Sun X."/>
            <person name="Brodelius P.E."/>
            <person name="Rose J.K.C."/>
            <person name="Tang K."/>
        </authorList>
    </citation>
    <scope>NUCLEOTIDE SEQUENCE [LARGE SCALE GENOMIC DNA]</scope>
    <source>
        <strain evidence="2">cv. Huhao1</strain>
        <tissue evidence="1">Leaf</tissue>
    </source>
</reference>
<keyword evidence="2" id="KW-1185">Reference proteome</keyword>
<protein>
    <submittedName>
        <fullName evidence="1">Uncharacterized protein</fullName>
    </submittedName>
</protein>
<gene>
    <name evidence="1" type="ORF">CTI12_AA009970</name>
</gene>
<proteinExistence type="predicted"/>
<dbReference type="Proteomes" id="UP000245207">
    <property type="component" value="Unassembled WGS sequence"/>
</dbReference>
<accession>A0A2U1QMR5</accession>
<dbReference type="OrthoDB" id="2335225at2759"/>
<name>A0A2U1QMR5_ARTAN</name>